<gene>
    <name evidence="1" type="ORF">IQ249_04265</name>
</gene>
<dbReference type="AlphaFoldDB" id="A0A8J7AYS8"/>
<proteinExistence type="predicted"/>
<accession>A0A8J7AYS8</accession>
<dbReference type="Proteomes" id="UP000654482">
    <property type="component" value="Unassembled WGS sequence"/>
</dbReference>
<dbReference type="RefSeq" id="WP_194028193.1">
    <property type="nucleotide sequence ID" value="NZ_JADEWZ010000004.1"/>
</dbReference>
<keyword evidence="2" id="KW-1185">Reference proteome</keyword>
<protein>
    <submittedName>
        <fullName evidence="1">Uncharacterized protein</fullName>
    </submittedName>
</protein>
<sequence>MTTYVLPLWSCYPRAPGIRSPIYHYLNSLFQDRLRSLPQLLDSEIQFGAAQLNRIAQNVRPQLSRDRRLEKVTVELEERLDRFKRDYHSHFPTSQEVL</sequence>
<evidence type="ECO:0000313" key="1">
    <source>
        <dbReference type="EMBL" id="MBE9115109.1"/>
    </source>
</evidence>
<dbReference type="EMBL" id="JADEWZ010000004">
    <property type="protein sequence ID" value="MBE9115109.1"/>
    <property type="molecule type" value="Genomic_DNA"/>
</dbReference>
<reference evidence="1" key="1">
    <citation type="submission" date="2020-10" db="EMBL/GenBank/DDBJ databases">
        <authorList>
            <person name="Castelo-Branco R."/>
            <person name="Eusebio N."/>
            <person name="Adriana R."/>
            <person name="Vieira A."/>
            <person name="Brugerolle De Fraissinette N."/>
            <person name="Rezende De Castro R."/>
            <person name="Schneider M.P."/>
            <person name="Vasconcelos V."/>
            <person name="Leao P.N."/>
        </authorList>
    </citation>
    <scope>NUCLEOTIDE SEQUENCE</scope>
    <source>
        <strain evidence="1">LEGE 07157</strain>
    </source>
</reference>
<organism evidence="1 2">
    <name type="scientific">Lusitaniella coriacea LEGE 07157</name>
    <dbReference type="NCBI Taxonomy" id="945747"/>
    <lineage>
        <taxon>Bacteria</taxon>
        <taxon>Bacillati</taxon>
        <taxon>Cyanobacteriota</taxon>
        <taxon>Cyanophyceae</taxon>
        <taxon>Spirulinales</taxon>
        <taxon>Lusitaniellaceae</taxon>
        <taxon>Lusitaniella</taxon>
    </lineage>
</organism>
<name>A0A8J7AYS8_9CYAN</name>
<comment type="caution">
    <text evidence="1">The sequence shown here is derived from an EMBL/GenBank/DDBJ whole genome shotgun (WGS) entry which is preliminary data.</text>
</comment>
<evidence type="ECO:0000313" key="2">
    <source>
        <dbReference type="Proteomes" id="UP000654482"/>
    </source>
</evidence>